<comment type="catalytic activity">
    <reaction evidence="10">
        <text>ITP + H2O = IMP + diphosphate + H(+)</text>
        <dbReference type="Rhea" id="RHEA:29399"/>
        <dbReference type="ChEBI" id="CHEBI:15377"/>
        <dbReference type="ChEBI" id="CHEBI:15378"/>
        <dbReference type="ChEBI" id="CHEBI:33019"/>
        <dbReference type="ChEBI" id="CHEBI:58053"/>
        <dbReference type="ChEBI" id="CHEBI:61402"/>
        <dbReference type="EC" id="3.6.1.66"/>
    </reaction>
</comment>
<evidence type="ECO:0000256" key="3">
    <source>
        <dbReference type="ARBA" id="ARBA00022723"/>
    </source>
</evidence>
<dbReference type="InterPro" id="IPR002637">
    <property type="entry name" value="RdgB/HAM1"/>
</dbReference>
<evidence type="ECO:0000256" key="2">
    <source>
        <dbReference type="ARBA" id="ARBA00011738"/>
    </source>
</evidence>
<evidence type="ECO:0000256" key="6">
    <source>
        <dbReference type="ARBA" id="ARBA00022842"/>
    </source>
</evidence>
<comment type="similarity">
    <text evidence="1 10 11">Belongs to the HAM1 NTPase family.</text>
</comment>
<evidence type="ECO:0000256" key="7">
    <source>
        <dbReference type="ARBA" id="ARBA00023080"/>
    </source>
</evidence>
<dbReference type="GO" id="GO:0036220">
    <property type="term" value="F:ITP diphosphatase activity"/>
    <property type="evidence" value="ECO:0007669"/>
    <property type="project" value="UniProtKB-UniRule"/>
</dbReference>
<feature type="binding site" evidence="10">
    <location>
        <position position="72"/>
    </location>
    <ligand>
        <name>substrate</name>
    </ligand>
</feature>
<dbReference type="FunFam" id="3.90.950.10:FF:000001">
    <property type="entry name" value="dITP/XTP pyrophosphatase"/>
    <property type="match status" value="1"/>
</dbReference>
<dbReference type="HAMAP" id="MF_01405">
    <property type="entry name" value="Non_canon_purine_NTPase"/>
    <property type="match status" value="1"/>
</dbReference>
<dbReference type="GO" id="GO:0009146">
    <property type="term" value="P:purine nucleoside triphosphate catabolic process"/>
    <property type="evidence" value="ECO:0007669"/>
    <property type="project" value="UniProtKB-UniRule"/>
</dbReference>
<dbReference type="GO" id="GO:0017111">
    <property type="term" value="F:ribonucleoside triphosphate phosphatase activity"/>
    <property type="evidence" value="ECO:0007669"/>
    <property type="project" value="InterPro"/>
</dbReference>
<dbReference type="SUPFAM" id="SSF52972">
    <property type="entry name" value="ITPase-like"/>
    <property type="match status" value="1"/>
</dbReference>
<dbReference type="NCBIfam" id="TIGR00042">
    <property type="entry name" value="RdgB/HAM1 family non-canonical purine NTP pyrophosphatase"/>
    <property type="match status" value="1"/>
</dbReference>
<protein>
    <recommendedName>
        <fullName evidence="10">dITP/XTP pyrophosphatase</fullName>
        <ecNumber evidence="10">3.6.1.66</ecNumber>
    </recommendedName>
    <alternativeName>
        <fullName evidence="10">Non-canonical purine NTP pyrophosphatase</fullName>
    </alternativeName>
    <alternativeName>
        <fullName evidence="10">Non-standard purine NTP pyrophosphatase</fullName>
    </alternativeName>
    <alternativeName>
        <fullName evidence="10">Nucleoside-triphosphate diphosphatase</fullName>
    </alternativeName>
    <alternativeName>
        <fullName evidence="10">Nucleoside-triphosphate pyrophosphatase</fullName>
        <shortName evidence="10">NTPase</shortName>
    </alternativeName>
</protein>
<evidence type="ECO:0000256" key="4">
    <source>
        <dbReference type="ARBA" id="ARBA00022741"/>
    </source>
</evidence>
<dbReference type="GO" id="GO:0035870">
    <property type="term" value="F:dITP diphosphatase activity"/>
    <property type="evidence" value="ECO:0007669"/>
    <property type="project" value="UniProtKB-UniRule"/>
</dbReference>
<evidence type="ECO:0000256" key="11">
    <source>
        <dbReference type="RuleBase" id="RU003781"/>
    </source>
</evidence>
<evidence type="ECO:0000313" key="13">
    <source>
        <dbReference type="Proteomes" id="UP000032803"/>
    </source>
</evidence>
<dbReference type="GO" id="GO:0005829">
    <property type="term" value="C:cytosol"/>
    <property type="evidence" value="ECO:0007669"/>
    <property type="project" value="TreeGrafter"/>
</dbReference>
<keyword evidence="4 10" id="KW-0547">Nucleotide-binding</keyword>
<comment type="catalytic activity">
    <reaction evidence="8 10">
        <text>dITP + H2O = dIMP + diphosphate + H(+)</text>
        <dbReference type="Rhea" id="RHEA:28342"/>
        <dbReference type="ChEBI" id="CHEBI:15377"/>
        <dbReference type="ChEBI" id="CHEBI:15378"/>
        <dbReference type="ChEBI" id="CHEBI:33019"/>
        <dbReference type="ChEBI" id="CHEBI:61194"/>
        <dbReference type="ChEBI" id="CHEBI:61382"/>
        <dbReference type="EC" id="3.6.1.66"/>
    </reaction>
</comment>
<keyword evidence="5 10" id="KW-0378">Hydrolase</keyword>
<proteinExistence type="inferred from homology"/>
<dbReference type="CDD" id="cd00515">
    <property type="entry name" value="HAM1"/>
    <property type="match status" value="1"/>
</dbReference>
<dbReference type="Pfam" id="PF01725">
    <property type="entry name" value="Ham1p_like"/>
    <property type="match status" value="1"/>
</dbReference>
<evidence type="ECO:0000256" key="10">
    <source>
        <dbReference type="HAMAP-Rule" id="MF_01405"/>
    </source>
</evidence>
<comment type="subunit">
    <text evidence="2 10">Homodimer.</text>
</comment>
<keyword evidence="6 10" id="KW-0460">Magnesium</keyword>
<dbReference type="GO" id="GO:0009117">
    <property type="term" value="P:nucleotide metabolic process"/>
    <property type="evidence" value="ECO:0007669"/>
    <property type="project" value="UniProtKB-KW"/>
</dbReference>
<dbReference type="InterPro" id="IPR020922">
    <property type="entry name" value="dITP/XTP_pyrophosphatase"/>
</dbReference>
<keyword evidence="3 10" id="KW-0479">Metal-binding</keyword>
<evidence type="ECO:0000313" key="12">
    <source>
        <dbReference type="EMBL" id="CEK09592.1"/>
    </source>
</evidence>
<evidence type="ECO:0000256" key="1">
    <source>
        <dbReference type="ARBA" id="ARBA00008023"/>
    </source>
</evidence>
<dbReference type="GO" id="GO:0046872">
    <property type="term" value="F:metal ion binding"/>
    <property type="evidence" value="ECO:0007669"/>
    <property type="project" value="UniProtKB-KW"/>
</dbReference>
<dbReference type="HOGENOM" id="CLU_082080_0_3_6"/>
<feature type="binding site" evidence="10">
    <location>
        <position position="42"/>
    </location>
    <ligand>
        <name>Mg(2+)</name>
        <dbReference type="ChEBI" id="CHEBI:18420"/>
    </ligand>
</feature>
<evidence type="ECO:0000256" key="5">
    <source>
        <dbReference type="ARBA" id="ARBA00022801"/>
    </source>
</evidence>
<dbReference type="AlphaFoldDB" id="A0A0A8URA4"/>
<reference evidence="13" key="1">
    <citation type="submission" date="2014-09" db="EMBL/GenBank/DDBJ databases">
        <authorList>
            <person name="Gomez-Valero L."/>
        </authorList>
    </citation>
    <scope>NUCLEOTIDE SEQUENCE [LARGE SCALE GENOMIC DNA]</scope>
    <source>
        <strain evidence="13">ATCC35250</strain>
    </source>
</reference>
<organism evidence="12 13">
    <name type="scientific">Legionella hackeliae</name>
    <dbReference type="NCBI Taxonomy" id="449"/>
    <lineage>
        <taxon>Bacteria</taxon>
        <taxon>Pseudomonadati</taxon>
        <taxon>Pseudomonadota</taxon>
        <taxon>Gammaproteobacteria</taxon>
        <taxon>Legionellales</taxon>
        <taxon>Legionellaceae</taxon>
        <taxon>Legionella</taxon>
    </lineage>
</organism>
<dbReference type="KEGG" id="lha:LHA_0497"/>
<feature type="binding site" evidence="10">
    <location>
        <begin position="156"/>
        <end position="159"/>
    </location>
    <ligand>
        <name>substrate</name>
    </ligand>
</feature>
<feature type="binding site" evidence="10">
    <location>
        <position position="179"/>
    </location>
    <ligand>
        <name>substrate</name>
    </ligand>
</feature>
<comment type="cofactor">
    <cofactor evidence="10">
        <name>Mg(2+)</name>
        <dbReference type="ChEBI" id="CHEBI:18420"/>
    </cofactor>
    <text evidence="10">Binds 1 Mg(2+) ion per subunit.</text>
</comment>
<accession>A0A0A8URA4</accession>
<sequence length="201" mass="21545">MNLIMKEIILATGNKGKLAEIAAILTPVHCISQIELGIESPEETGLSFIENALIKARHASRLGNKPALADDSGLVVDILNGEPGIYSARYAGANASDAENIALLLDKLAHVPEAQRQAYFYCAIAVVSHTNDPTPLIATGKFSGRIISARAGEGGFGYDPIFFIDSMDCTAAQLPAKIKNTISHRAQALNQLRHLFFTELS</sequence>
<evidence type="ECO:0000256" key="9">
    <source>
        <dbReference type="ARBA" id="ARBA00052017"/>
    </source>
</evidence>
<comment type="function">
    <text evidence="10">Pyrophosphatase that catalyzes the hydrolysis of nucleoside triphosphates to their monophosphate derivatives, with a high preference for the non-canonical purine nucleotides XTP (xanthosine triphosphate), dITP (deoxyinosine triphosphate) and ITP. Seems to function as a house-cleaning enzyme that removes non-canonical purine nucleotides from the nucleotide pool, thus preventing their incorporation into DNA/RNA and avoiding chromosomal lesions.</text>
</comment>
<feature type="binding site" evidence="10">
    <location>
        <position position="71"/>
    </location>
    <ligand>
        <name>Mg(2+)</name>
        <dbReference type="ChEBI" id="CHEBI:18420"/>
    </ligand>
</feature>
<dbReference type="EC" id="3.6.1.66" evidence="10"/>
<feature type="active site" description="Proton acceptor" evidence="10">
    <location>
        <position position="71"/>
    </location>
</feature>
<keyword evidence="7 10" id="KW-0546">Nucleotide metabolism</keyword>
<dbReference type="Gene3D" id="3.90.950.10">
    <property type="match status" value="1"/>
</dbReference>
<dbReference type="EMBL" id="LN681225">
    <property type="protein sequence ID" value="CEK09592.1"/>
    <property type="molecule type" value="Genomic_DNA"/>
</dbReference>
<dbReference type="GO" id="GO:0000166">
    <property type="term" value="F:nucleotide binding"/>
    <property type="evidence" value="ECO:0007669"/>
    <property type="project" value="UniProtKB-KW"/>
</dbReference>
<dbReference type="PANTHER" id="PTHR11067">
    <property type="entry name" value="INOSINE TRIPHOSPHATE PYROPHOSPHATASE/HAM1 PROTEIN"/>
    <property type="match status" value="1"/>
</dbReference>
<dbReference type="InterPro" id="IPR029001">
    <property type="entry name" value="ITPase-like_fam"/>
</dbReference>
<gene>
    <name evidence="12" type="ORF">LHA_0497</name>
</gene>
<dbReference type="PANTHER" id="PTHR11067:SF9">
    <property type="entry name" value="INOSINE TRIPHOSPHATE PYROPHOSPHATASE"/>
    <property type="match status" value="1"/>
</dbReference>
<dbReference type="PATRIC" id="fig|449.7.peg.2603"/>
<feature type="binding site" evidence="10">
    <location>
        <begin position="12"/>
        <end position="17"/>
    </location>
    <ligand>
        <name>substrate</name>
    </ligand>
</feature>
<keyword evidence="13" id="KW-1185">Reference proteome</keyword>
<dbReference type="GO" id="GO:0036222">
    <property type="term" value="F:XTP diphosphatase activity"/>
    <property type="evidence" value="ECO:0007669"/>
    <property type="project" value="UniProtKB-UniRule"/>
</dbReference>
<evidence type="ECO:0000256" key="8">
    <source>
        <dbReference type="ARBA" id="ARBA00051875"/>
    </source>
</evidence>
<feature type="binding site" evidence="10">
    <location>
        <begin position="184"/>
        <end position="185"/>
    </location>
    <ligand>
        <name>substrate</name>
    </ligand>
</feature>
<dbReference type="STRING" id="449.LHA_0497"/>
<dbReference type="Proteomes" id="UP000032803">
    <property type="component" value="Chromosome I"/>
</dbReference>
<comment type="catalytic activity">
    <reaction evidence="9 10">
        <text>XTP + H2O = XMP + diphosphate + H(+)</text>
        <dbReference type="Rhea" id="RHEA:28610"/>
        <dbReference type="ChEBI" id="CHEBI:15377"/>
        <dbReference type="ChEBI" id="CHEBI:15378"/>
        <dbReference type="ChEBI" id="CHEBI:33019"/>
        <dbReference type="ChEBI" id="CHEBI:57464"/>
        <dbReference type="ChEBI" id="CHEBI:61314"/>
        <dbReference type="EC" id="3.6.1.66"/>
    </reaction>
</comment>
<name>A0A0A8URA4_LEGHA</name>